<evidence type="ECO:0000313" key="2">
    <source>
        <dbReference type="EMBL" id="KAK4238974.1"/>
    </source>
</evidence>
<name>A0AAN7CBH0_9PEZI</name>
<reference evidence="2" key="1">
    <citation type="journal article" date="2023" name="Mol. Phylogenet. Evol.">
        <title>Genome-scale phylogeny and comparative genomics of the fungal order Sordariales.</title>
        <authorList>
            <person name="Hensen N."/>
            <person name="Bonometti L."/>
            <person name="Westerberg I."/>
            <person name="Brannstrom I.O."/>
            <person name="Guillou S."/>
            <person name="Cros-Aarteil S."/>
            <person name="Calhoun S."/>
            <person name="Haridas S."/>
            <person name="Kuo A."/>
            <person name="Mondo S."/>
            <person name="Pangilinan J."/>
            <person name="Riley R."/>
            <person name="LaButti K."/>
            <person name="Andreopoulos B."/>
            <person name="Lipzen A."/>
            <person name="Chen C."/>
            <person name="Yan M."/>
            <person name="Daum C."/>
            <person name="Ng V."/>
            <person name="Clum A."/>
            <person name="Steindorff A."/>
            <person name="Ohm R.A."/>
            <person name="Martin F."/>
            <person name="Silar P."/>
            <person name="Natvig D.O."/>
            <person name="Lalanne C."/>
            <person name="Gautier V."/>
            <person name="Ament-Velasquez S.L."/>
            <person name="Kruys A."/>
            <person name="Hutchinson M.I."/>
            <person name="Powell A.J."/>
            <person name="Barry K."/>
            <person name="Miller A.N."/>
            <person name="Grigoriev I.V."/>
            <person name="Debuchy R."/>
            <person name="Gladieux P."/>
            <person name="Hiltunen Thoren M."/>
            <person name="Johannesson H."/>
        </authorList>
    </citation>
    <scope>NUCLEOTIDE SEQUENCE</scope>
    <source>
        <strain evidence="2">CBS 532.94</strain>
    </source>
</reference>
<feature type="compositionally biased region" description="Low complexity" evidence="1">
    <location>
        <begin position="16"/>
        <end position="31"/>
    </location>
</feature>
<reference evidence="2" key="2">
    <citation type="submission" date="2023-05" db="EMBL/GenBank/DDBJ databases">
        <authorList>
            <consortium name="Lawrence Berkeley National Laboratory"/>
            <person name="Steindorff A."/>
            <person name="Hensen N."/>
            <person name="Bonometti L."/>
            <person name="Westerberg I."/>
            <person name="Brannstrom I.O."/>
            <person name="Guillou S."/>
            <person name="Cros-Aarteil S."/>
            <person name="Calhoun S."/>
            <person name="Haridas S."/>
            <person name="Kuo A."/>
            <person name="Mondo S."/>
            <person name="Pangilinan J."/>
            <person name="Riley R."/>
            <person name="Labutti K."/>
            <person name="Andreopoulos B."/>
            <person name="Lipzen A."/>
            <person name="Chen C."/>
            <person name="Yanf M."/>
            <person name="Daum C."/>
            <person name="Ng V."/>
            <person name="Clum A."/>
            <person name="Ohm R."/>
            <person name="Martin F."/>
            <person name="Silar P."/>
            <person name="Natvig D."/>
            <person name="Lalanne C."/>
            <person name="Gautier V."/>
            <person name="Ament-Velasquez S.L."/>
            <person name="Kruys A."/>
            <person name="Hutchinson M.I."/>
            <person name="Powell A.J."/>
            <person name="Barry K."/>
            <person name="Miller A.N."/>
            <person name="Grigoriev I.V."/>
            <person name="Debuchy R."/>
            <person name="Gladieux P."/>
            <person name="Thoren M.H."/>
            <person name="Johannesson H."/>
        </authorList>
    </citation>
    <scope>NUCLEOTIDE SEQUENCE</scope>
    <source>
        <strain evidence="2">CBS 532.94</strain>
    </source>
</reference>
<feature type="region of interest" description="Disordered" evidence="1">
    <location>
        <begin position="1"/>
        <end position="32"/>
    </location>
</feature>
<evidence type="ECO:0000256" key="1">
    <source>
        <dbReference type="SAM" id="MobiDB-lite"/>
    </source>
</evidence>
<dbReference type="EMBL" id="MU860077">
    <property type="protein sequence ID" value="KAK4238974.1"/>
    <property type="molecule type" value="Genomic_DNA"/>
</dbReference>
<gene>
    <name evidence="2" type="ORF">C8A03DRAFT_43344</name>
</gene>
<proteinExistence type="predicted"/>
<evidence type="ECO:0000313" key="3">
    <source>
        <dbReference type="Proteomes" id="UP001303760"/>
    </source>
</evidence>
<accession>A0AAN7CBH0</accession>
<dbReference type="AlphaFoldDB" id="A0AAN7CBH0"/>
<sequence length="152" mass="17128">MLRSTRLPPGRRTLLPHPSVSPPTSNSSSSPTIVRRCITFVTGKNRSPRPFTVTGTRTAAKLSPPLRSWSPWTWSPSTISTLAGGTILAGTWYIMHEGRSYKVAEEADKYEPRVIGAHREGKVNPDYVSYEHWVETHGLKLFRRETRRLEGD</sequence>
<dbReference type="Proteomes" id="UP001303760">
    <property type="component" value="Unassembled WGS sequence"/>
</dbReference>
<comment type="caution">
    <text evidence="2">The sequence shown here is derived from an EMBL/GenBank/DDBJ whole genome shotgun (WGS) entry which is preliminary data.</text>
</comment>
<keyword evidence="3" id="KW-1185">Reference proteome</keyword>
<organism evidence="2 3">
    <name type="scientific">Achaetomium macrosporum</name>
    <dbReference type="NCBI Taxonomy" id="79813"/>
    <lineage>
        <taxon>Eukaryota</taxon>
        <taxon>Fungi</taxon>
        <taxon>Dikarya</taxon>
        <taxon>Ascomycota</taxon>
        <taxon>Pezizomycotina</taxon>
        <taxon>Sordariomycetes</taxon>
        <taxon>Sordariomycetidae</taxon>
        <taxon>Sordariales</taxon>
        <taxon>Chaetomiaceae</taxon>
        <taxon>Achaetomium</taxon>
    </lineage>
</organism>
<protein>
    <submittedName>
        <fullName evidence="2">Uncharacterized protein</fullName>
    </submittedName>
</protein>